<reference evidence="3" key="1">
    <citation type="submission" date="2020-10" db="EMBL/GenBank/DDBJ databases">
        <authorList>
            <person name="Kikuchi T."/>
        </authorList>
    </citation>
    <scope>NUCLEOTIDE SEQUENCE</scope>
    <source>
        <strain evidence="3">NKZ352</strain>
    </source>
</reference>
<feature type="region of interest" description="Disordered" evidence="1">
    <location>
        <begin position="414"/>
        <end position="438"/>
    </location>
</feature>
<dbReference type="PANTHER" id="PTHR13173:SF10">
    <property type="entry name" value="WW DOMAIN-BINDING PROTEIN 4"/>
    <property type="match status" value="1"/>
</dbReference>
<organism evidence="3 4">
    <name type="scientific">Caenorhabditis auriculariae</name>
    <dbReference type="NCBI Taxonomy" id="2777116"/>
    <lineage>
        <taxon>Eukaryota</taxon>
        <taxon>Metazoa</taxon>
        <taxon>Ecdysozoa</taxon>
        <taxon>Nematoda</taxon>
        <taxon>Chromadorea</taxon>
        <taxon>Rhabditida</taxon>
        <taxon>Rhabditina</taxon>
        <taxon>Rhabditomorpha</taxon>
        <taxon>Rhabditoidea</taxon>
        <taxon>Rhabditidae</taxon>
        <taxon>Peloderinae</taxon>
        <taxon>Caenorhabditis</taxon>
    </lineage>
</organism>
<dbReference type="AlphaFoldDB" id="A0A8S1HHV8"/>
<dbReference type="SUPFAM" id="SSF51045">
    <property type="entry name" value="WW domain"/>
    <property type="match status" value="1"/>
</dbReference>
<feature type="region of interest" description="Disordered" evidence="1">
    <location>
        <begin position="261"/>
        <end position="387"/>
    </location>
</feature>
<keyword evidence="4" id="KW-1185">Reference proteome</keyword>
<feature type="compositionally biased region" description="Polar residues" evidence="1">
    <location>
        <begin position="315"/>
        <end position="327"/>
    </location>
</feature>
<sequence length="469" mass="53179">MSESGGRYRYISEKNGGRMDFHWPQVFAKFASADRHKAALANRIREASMKTRKDELAQAKMNATLAQMEAAAAASMMAHGEALTHGPSLPTTGLKMNIFDPKQHKDIGSMAQEMAARRDGAAKRKGLSGAAPGMVGPTPKVTKEDVASAYRDLTNPAAAGPALPASHVIQHLPQQQTQTGEISWVQAKDQNGRTYYWNIFDETTRWEQPSYFYSAAQYEKKVKEFEEARDKYYYGTDEVKAVRQGKKSLEKYIQSKIAESGMESTVENNREELGLNKKKKEKMKAWEKKKAEREKRWKQRQGKEEQDQEEPTEEGSPQNEDLDSSSMGEIPLPPSEGTSSSDTFSHLPELPNGDSEYSNEVQPEAVKTEIESFPPPPDFTKPYDPRGGWVRITAAEKNDGPFESPLTARYRELEEQQKKEEEQRQKEQLNEPKIEFEEKTAVTMTKKVKGPIEFKKKTTTRNIRKREED</sequence>
<feature type="compositionally biased region" description="Basic and acidic residues" evidence="1">
    <location>
        <begin position="283"/>
        <end position="305"/>
    </location>
</feature>
<comment type="caution">
    <text evidence="3">The sequence shown here is derived from an EMBL/GenBank/DDBJ whole genome shotgun (WGS) entry which is preliminary data.</text>
</comment>
<feature type="domain" description="WW" evidence="2">
    <location>
        <begin position="178"/>
        <end position="211"/>
    </location>
</feature>
<name>A0A8S1HHV8_9PELO</name>
<dbReference type="PROSITE" id="PS01159">
    <property type="entry name" value="WW_DOMAIN_1"/>
    <property type="match status" value="1"/>
</dbReference>
<dbReference type="GO" id="GO:0000398">
    <property type="term" value="P:mRNA splicing, via spliceosome"/>
    <property type="evidence" value="ECO:0007669"/>
    <property type="project" value="InterPro"/>
</dbReference>
<accession>A0A8S1HHV8</accession>
<dbReference type="Proteomes" id="UP000835052">
    <property type="component" value="Unassembled WGS sequence"/>
</dbReference>
<evidence type="ECO:0000256" key="1">
    <source>
        <dbReference type="SAM" id="MobiDB-lite"/>
    </source>
</evidence>
<dbReference type="CDD" id="cd00201">
    <property type="entry name" value="WW"/>
    <property type="match status" value="1"/>
</dbReference>
<dbReference type="InterPro" id="IPR001202">
    <property type="entry name" value="WW_dom"/>
</dbReference>
<protein>
    <recommendedName>
        <fullName evidence="2">WW domain-containing protein</fullName>
    </recommendedName>
</protein>
<dbReference type="GO" id="GO:0003723">
    <property type="term" value="F:RNA binding"/>
    <property type="evidence" value="ECO:0007669"/>
    <property type="project" value="TreeGrafter"/>
</dbReference>
<dbReference type="InterPro" id="IPR036020">
    <property type="entry name" value="WW_dom_sf"/>
</dbReference>
<dbReference type="PROSITE" id="PS50020">
    <property type="entry name" value="WW_DOMAIN_2"/>
    <property type="match status" value="1"/>
</dbReference>
<dbReference type="EMBL" id="CAJGYM010000047">
    <property type="protein sequence ID" value="CAD6194717.1"/>
    <property type="molecule type" value="Genomic_DNA"/>
</dbReference>
<dbReference type="PANTHER" id="PTHR13173">
    <property type="entry name" value="WW DOMAIN BINDING PROTEIN 4"/>
    <property type="match status" value="1"/>
</dbReference>
<evidence type="ECO:0000259" key="2">
    <source>
        <dbReference type="PROSITE" id="PS50020"/>
    </source>
</evidence>
<dbReference type="Gene3D" id="2.20.70.10">
    <property type="match status" value="1"/>
</dbReference>
<dbReference type="OrthoDB" id="191651at2759"/>
<evidence type="ECO:0000313" key="4">
    <source>
        <dbReference type="Proteomes" id="UP000835052"/>
    </source>
</evidence>
<dbReference type="GO" id="GO:0071011">
    <property type="term" value="C:precatalytic spliceosome"/>
    <property type="evidence" value="ECO:0007669"/>
    <property type="project" value="TreeGrafter"/>
</dbReference>
<dbReference type="InterPro" id="IPR040023">
    <property type="entry name" value="WBP4"/>
</dbReference>
<proteinExistence type="predicted"/>
<gene>
    <name evidence="3" type="ORF">CAUJ_LOCUS10636</name>
</gene>
<evidence type="ECO:0000313" key="3">
    <source>
        <dbReference type="EMBL" id="CAD6194717.1"/>
    </source>
</evidence>